<sequence>MKGFFSTIFVIATLLILLTFNGVLLNTTNQLDSLENDLMILENASMKRVVIENNIDRIIQLELEEQMNEENFNLILIQTEINSSLLKYLQNKASATNIFFENKIPLNLEYLMLNSSAYLLEIKGIKYAEYSYTSLPFMDTIVSSKLGKDSIIYFKIPVGYTIQVIR</sequence>
<accession>A0A8T5GF62</accession>
<dbReference type="Proteomes" id="UP000722459">
    <property type="component" value="Unassembled WGS sequence"/>
</dbReference>
<proteinExistence type="predicted"/>
<organism evidence="1 2">
    <name type="scientific">Candidatus Iainarchaeum sp</name>
    <dbReference type="NCBI Taxonomy" id="3101447"/>
    <lineage>
        <taxon>Archaea</taxon>
        <taxon>Candidatus Iainarchaeota</taxon>
        <taxon>Candidatus Iainarchaeia</taxon>
        <taxon>Candidatus Iainarchaeales</taxon>
        <taxon>Candidatus Iainarchaeaceae</taxon>
        <taxon>Candidatus Iainarchaeum</taxon>
    </lineage>
</organism>
<dbReference type="EMBL" id="JABJNZ010000057">
    <property type="protein sequence ID" value="MBT4870764.1"/>
    <property type="molecule type" value="Genomic_DNA"/>
</dbReference>
<gene>
    <name evidence="1" type="ORF">HON47_04270</name>
</gene>
<protein>
    <submittedName>
        <fullName evidence="1">Uncharacterized protein</fullName>
    </submittedName>
</protein>
<reference evidence="1" key="1">
    <citation type="journal article" date="2021" name="ISME J.">
        <title>Mercury methylation by metabolically versatile and cosmopolitan marine bacteria.</title>
        <authorList>
            <person name="Lin H."/>
            <person name="Ascher D.B."/>
            <person name="Myung Y."/>
            <person name="Lamborg C.H."/>
            <person name="Hallam S.J."/>
            <person name="Gionfriddo C.M."/>
            <person name="Holt K.E."/>
            <person name="Moreau J.W."/>
        </authorList>
    </citation>
    <scope>NUCLEOTIDE SEQUENCE</scope>
    <source>
        <strain evidence="1">SI075_bin30</strain>
    </source>
</reference>
<evidence type="ECO:0000313" key="1">
    <source>
        <dbReference type="EMBL" id="MBT4870764.1"/>
    </source>
</evidence>
<name>A0A8T5GF62_9ARCH</name>
<dbReference type="AlphaFoldDB" id="A0A8T5GF62"/>
<evidence type="ECO:0000313" key="2">
    <source>
        <dbReference type="Proteomes" id="UP000722459"/>
    </source>
</evidence>
<comment type="caution">
    <text evidence="1">The sequence shown here is derived from an EMBL/GenBank/DDBJ whole genome shotgun (WGS) entry which is preliminary data.</text>
</comment>